<evidence type="ECO:0000313" key="2">
    <source>
        <dbReference type="Proteomes" id="UP000076722"/>
    </source>
</evidence>
<dbReference type="AlphaFoldDB" id="A0A164Z0J8"/>
<protein>
    <submittedName>
        <fullName evidence="1">Uncharacterized protein</fullName>
    </submittedName>
</protein>
<name>A0A164Z0J8_9AGAM</name>
<keyword evidence="2" id="KW-1185">Reference proteome</keyword>
<dbReference type="EMBL" id="KV419397">
    <property type="protein sequence ID" value="KZS97420.1"/>
    <property type="molecule type" value="Genomic_DNA"/>
</dbReference>
<gene>
    <name evidence="1" type="ORF">SISNIDRAFT_530191</name>
</gene>
<dbReference type="Proteomes" id="UP000076722">
    <property type="component" value="Unassembled WGS sequence"/>
</dbReference>
<reference evidence="1 2" key="1">
    <citation type="journal article" date="2016" name="Mol. Biol. Evol.">
        <title>Comparative Genomics of Early-Diverging Mushroom-Forming Fungi Provides Insights into the Origins of Lignocellulose Decay Capabilities.</title>
        <authorList>
            <person name="Nagy L.G."/>
            <person name="Riley R."/>
            <person name="Tritt A."/>
            <person name="Adam C."/>
            <person name="Daum C."/>
            <person name="Floudas D."/>
            <person name="Sun H."/>
            <person name="Yadav J.S."/>
            <person name="Pangilinan J."/>
            <person name="Larsson K.H."/>
            <person name="Matsuura K."/>
            <person name="Barry K."/>
            <person name="Labutti K."/>
            <person name="Kuo R."/>
            <person name="Ohm R.A."/>
            <person name="Bhattacharya S.S."/>
            <person name="Shirouzu T."/>
            <person name="Yoshinaga Y."/>
            <person name="Martin F.M."/>
            <person name="Grigoriev I.V."/>
            <person name="Hibbett D.S."/>
        </authorList>
    </citation>
    <scope>NUCLEOTIDE SEQUENCE [LARGE SCALE GENOMIC DNA]</scope>
    <source>
        <strain evidence="1 2">HHB9708</strain>
    </source>
</reference>
<proteinExistence type="predicted"/>
<organism evidence="1 2">
    <name type="scientific">Sistotremastrum niveocremeum HHB9708</name>
    <dbReference type="NCBI Taxonomy" id="1314777"/>
    <lineage>
        <taxon>Eukaryota</taxon>
        <taxon>Fungi</taxon>
        <taxon>Dikarya</taxon>
        <taxon>Basidiomycota</taxon>
        <taxon>Agaricomycotina</taxon>
        <taxon>Agaricomycetes</taxon>
        <taxon>Sistotremastrales</taxon>
        <taxon>Sistotremastraceae</taxon>
        <taxon>Sertulicium</taxon>
        <taxon>Sertulicium niveocremeum</taxon>
    </lineage>
</organism>
<evidence type="ECO:0000313" key="1">
    <source>
        <dbReference type="EMBL" id="KZS97420.1"/>
    </source>
</evidence>
<accession>A0A164Z0J8</accession>
<sequence length="230" mass="26291">MDRAIPRITIKPLMRPSFDDEDIQVPISEIQLLDGTDRHTPDLLTRWGDAVGLDTTVGAMQNRLERARGGFEQMTGLMLREGWRIYPRSEAGIATRLTYGYTEPTALGYQRPYSTVLIPTHVDSLLGRLNDPKEGWGVIFTQEIYRCAFHTQGPVQDIVFLLMVCFPGLIAFRYKLEDSLLTENNSMVLYVPPKAWLRRYNVPLAEIVGRQSMDMFLNLPYSQTYLIDDA</sequence>